<comment type="caution">
    <text evidence="1">The sequence shown here is derived from an EMBL/GenBank/DDBJ whole genome shotgun (WGS) entry which is preliminary data.</text>
</comment>
<organism evidence="1 2">
    <name type="scientific">Limosilactobacillus reuteri</name>
    <name type="common">Lactobacillus reuteri</name>
    <dbReference type="NCBI Taxonomy" id="1598"/>
    <lineage>
        <taxon>Bacteria</taxon>
        <taxon>Bacillati</taxon>
        <taxon>Bacillota</taxon>
        <taxon>Bacilli</taxon>
        <taxon>Lactobacillales</taxon>
        <taxon>Lactobacillaceae</taxon>
        <taxon>Limosilactobacillus</taxon>
    </lineage>
</organism>
<dbReference type="RefSeq" id="WP_153706669.1">
    <property type="nucleotide sequence ID" value="NZ_JAFFPO010000019.1"/>
</dbReference>
<evidence type="ECO:0000313" key="1">
    <source>
        <dbReference type="EMBL" id="MRG84429.1"/>
    </source>
</evidence>
<dbReference type="Pfam" id="PF17363">
    <property type="entry name" value="DUF5388"/>
    <property type="match status" value="1"/>
</dbReference>
<protein>
    <recommendedName>
        <fullName evidence="3">Replication protein RepB</fullName>
    </recommendedName>
</protein>
<accession>A0AB36AGZ5</accession>
<reference evidence="1 2" key="1">
    <citation type="submission" date="2019-11" db="EMBL/GenBank/DDBJ databases">
        <title>Draft genome sequence of 12 host-associated Lactobacillus reuteri rodent strains.</title>
        <authorList>
            <person name="Zhang S."/>
            <person name="Ozcam M."/>
            <person name="Van Pijkeren J.P."/>
        </authorList>
    </citation>
    <scope>NUCLEOTIDE SEQUENCE [LARGE SCALE GENOMIC DNA]</scope>
    <source>
        <strain evidence="1 2">L1604-1</strain>
    </source>
</reference>
<evidence type="ECO:0008006" key="3">
    <source>
        <dbReference type="Google" id="ProtNLM"/>
    </source>
</evidence>
<dbReference type="InterPro" id="IPR035528">
    <property type="entry name" value="DUF5388"/>
</dbReference>
<name>A0AB36AGZ5_LIMRT</name>
<proteinExistence type="predicted"/>
<sequence length="84" mass="9875">MKKLTKNRNPNYTTSISVSNNNRNKLIALANIYETTQKDLLSRLIDKEIEQLSFSDKNLFEYIFKAIKIKDNFKQAKKKGNYND</sequence>
<dbReference type="Proteomes" id="UP000441557">
    <property type="component" value="Unassembled WGS sequence"/>
</dbReference>
<dbReference type="AlphaFoldDB" id="A0AB36AGZ5"/>
<gene>
    <name evidence="1" type="ORF">GIX80_08560</name>
</gene>
<evidence type="ECO:0000313" key="2">
    <source>
        <dbReference type="Proteomes" id="UP000441557"/>
    </source>
</evidence>
<dbReference type="EMBL" id="WJMZ01000010">
    <property type="protein sequence ID" value="MRG84429.1"/>
    <property type="molecule type" value="Genomic_DNA"/>
</dbReference>